<sequence>MLANHPEKQSTVCFFFVLNSTPFCFAFDHCVCSVVG</sequence>
<organism evidence="1">
    <name type="scientific">Anguilla anguilla</name>
    <name type="common">European freshwater eel</name>
    <name type="synonym">Muraena anguilla</name>
    <dbReference type="NCBI Taxonomy" id="7936"/>
    <lineage>
        <taxon>Eukaryota</taxon>
        <taxon>Metazoa</taxon>
        <taxon>Chordata</taxon>
        <taxon>Craniata</taxon>
        <taxon>Vertebrata</taxon>
        <taxon>Euteleostomi</taxon>
        <taxon>Actinopterygii</taxon>
        <taxon>Neopterygii</taxon>
        <taxon>Teleostei</taxon>
        <taxon>Anguilliformes</taxon>
        <taxon>Anguillidae</taxon>
        <taxon>Anguilla</taxon>
    </lineage>
</organism>
<protein>
    <submittedName>
        <fullName evidence="1">Uncharacterized protein</fullName>
    </submittedName>
</protein>
<name>A0A0E9TIJ0_ANGAN</name>
<accession>A0A0E9TIJ0</accession>
<dbReference type="EMBL" id="GBXM01055176">
    <property type="protein sequence ID" value="JAH53401.1"/>
    <property type="molecule type" value="Transcribed_RNA"/>
</dbReference>
<evidence type="ECO:0000313" key="1">
    <source>
        <dbReference type="EMBL" id="JAH53401.1"/>
    </source>
</evidence>
<dbReference type="AlphaFoldDB" id="A0A0E9TIJ0"/>
<reference evidence="1" key="1">
    <citation type="submission" date="2014-11" db="EMBL/GenBank/DDBJ databases">
        <authorList>
            <person name="Amaro Gonzalez C."/>
        </authorList>
    </citation>
    <scope>NUCLEOTIDE SEQUENCE</scope>
</reference>
<proteinExistence type="predicted"/>
<reference evidence="1" key="2">
    <citation type="journal article" date="2015" name="Fish Shellfish Immunol.">
        <title>Early steps in the European eel (Anguilla anguilla)-Vibrio vulnificus interaction in the gills: Role of the RtxA13 toxin.</title>
        <authorList>
            <person name="Callol A."/>
            <person name="Pajuelo D."/>
            <person name="Ebbesson L."/>
            <person name="Teles M."/>
            <person name="MacKenzie S."/>
            <person name="Amaro C."/>
        </authorList>
    </citation>
    <scope>NUCLEOTIDE SEQUENCE</scope>
</reference>